<sequence length="699" mass="80970">MSLQKELDVFRAFSNIYGEVVGQIKGIEKLENEVQEKRNKIPGKEYQVNMLQKELKKLKEQNEECSETILQSNLEIEQLNQQATQLFQIIKAINQKIESYQQSCDNFEIPVEVKRKIDEKIDEVIEFVSSECTMLRIDKIKKEMKKLHKERKAIKKEILKLSDFPKDWFPINHFNDIVLEECEMRYSPKDNIEFQSLKSIPIPINDKAPNLMEISCTELPASPQDIDPLQQEIDKMVQTQVDQNHFVNSSYESQAEYLKSLHNELAAKSLTEQDLKKLDMKFQNQVQRMDELTEIHPIQIPNIIISNDDEGSIQIFTEQFNNFVQQVEKDHPYNSLSDAFINTTKESLEIPSFEEPKKMPFIKKPIPSQELVQLADSLKNLIKTANKVESLKQIQESIASQRKLFEENSTKEESQYKNDSVNIENDALQIQLVRPLSPPPENLPAIEFKELVKSKIPDIFYDVVDLPDFHLQIEDLPSTGEFEATNQNDEINDDSDSFDFFQNQSIDIGSQSSMSADERSQTFQKILNDFVSFELPQIPHFTPPAPVELRVKPIDVQPLKDQLNNLLENAEEDDSVLIEEINQLESKAQELTIQLKKELLGADYDKTSNSQFSISDIENQVEILELKKSMVEKEKEKTLNKAKEIKALIDEATNEISFLKKKNEEVTISPEMIKQKKDELDELQTDYQNKLMLKLKSMS</sequence>
<keyword evidence="1" id="KW-0175">Coiled coil</keyword>
<comment type="caution">
    <text evidence="2">The sequence shown here is derived from an EMBL/GenBank/DDBJ whole genome shotgun (WGS) entry which is preliminary data.</text>
</comment>
<dbReference type="Proteomes" id="UP001470230">
    <property type="component" value="Unassembled WGS sequence"/>
</dbReference>
<keyword evidence="3" id="KW-1185">Reference proteome</keyword>
<evidence type="ECO:0000313" key="2">
    <source>
        <dbReference type="EMBL" id="KAK8870383.1"/>
    </source>
</evidence>
<accession>A0ABR2IYR6</accession>
<gene>
    <name evidence="2" type="ORF">M9Y10_008265</name>
</gene>
<feature type="coiled-coil region" evidence="1">
    <location>
        <begin position="560"/>
        <end position="693"/>
    </location>
</feature>
<proteinExistence type="predicted"/>
<organism evidence="2 3">
    <name type="scientific">Tritrichomonas musculus</name>
    <dbReference type="NCBI Taxonomy" id="1915356"/>
    <lineage>
        <taxon>Eukaryota</taxon>
        <taxon>Metamonada</taxon>
        <taxon>Parabasalia</taxon>
        <taxon>Tritrichomonadida</taxon>
        <taxon>Tritrichomonadidae</taxon>
        <taxon>Tritrichomonas</taxon>
    </lineage>
</organism>
<dbReference type="EMBL" id="JAPFFF010000014">
    <property type="protein sequence ID" value="KAK8870383.1"/>
    <property type="molecule type" value="Genomic_DNA"/>
</dbReference>
<protein>
    <submittedName>
        <fullName evidence="2">Uncharacterized protein</fullName>
    </submittedName>
</protein>
<reference evidence="2 3" key="1">
    <citation type="submission" date="2024-04" db="EMBL/GenBank/DDBJ databases">
        <title>Tritrichomonas musculus Genome.</title>
        <authorList>
            <person name="Alves-Ferreira E."/>
            <person name="Grigg M."/>
            <person name="Lorenzi H."/>
            <person name="Galac M."/>
        </authorList>
    </citation>
    <scope>NUCLEOTIDE SEQUENCE [LARGE SCALE GENOMIC DNA]</scope>
    <source>
        <strain evidence="2 3">EAF2021</strain>
    </source>
</reference>
<evidence type="ECO:0000256" key="1">
    <source>
        <dbReference type="SAM" id="Coils"/>
    </source>
</evidence>
<evidence type="ECO:0000313" key="3">
    <source>
        <dbReference type="Proteomes" id="UP001470230"/>
    </source>
</evidence>
<name>A0ABR2IYR6_9EUKA</name>
<feature type="coiled-coil region" evidence="1">
    <location>
        <begin position="20"/>
        <end position="96"/>
    </location>
</feature>
<dbReference type="Gene3D" id="1.10.287.1490">
    <property type="match status" value="1"/>
</dbReference>